<organism evidence="3 4">
    <name type="scientific">Aspergillus granulosus</name>
    <dbReference type="NCBI Taxonomy" id="176169"/>
    <lineage>
        <taxon>Eukaryota</taxon>
        <taxon>Fungi</taxon>
        <taxon>Dikarya</taxon>
        <taxon>Ascomycota</taxon>
        <taxon>Pezizomycotina</taxon>
        <taxon>Eurotiomycetes</taxon>
        <taxon>Eurotiomycetidae</taxon>
        <taxon>Eurotiales</taxon>
        <taxon>Aspergillaceae</taxon>
        <taxon>Aspergillus</taxon>
        <taxon>Aspergillus subgen. Nidulantes</taxon>
    </lineage>
</organism>
<proteinExistence type="predicted"/>
<feature type="compositionally biased region" description="Low complexity" evidence="2">
    <location>
        <begin position="302"/>
        <end position="322"/>
    </location>
</feature>
<keyword evidence="4" id="KW-1185">Reference proteome</keyword>
<feature type="compositionally biased region" description="Polar residues" evidence="2">
    <location>
        <begin position="208"/>
        <end position="221"/>
    </location>
</feature>
<reference evidence="3 4" key="1">
    <citation type="submission" date="2024-07" db="EMBL/GenBank/DDBJ databases">
        <title>Section-level genome sequencing and comparative genomics of Aspergillus sections Usti and Cavernicolus.</title>
        <authorList>
            <consortium name="Lawrence Berkeley National Laboratory"/>
            <person name="Nybo J.L."/>
            <person name="Vesth T.C."/>
            <person name="Theobald S."/>
            <person name="Frisvad J.C."/>
            <person name="Larsen T.O."/>
            <person name="Kjaerboelling I."/>
            <person name="Rothschild-Mancinelli K."/>
            <person name="Lyhne E.K."/>
            <person name="Kogle M.E."/>
            <person name="Barry K."/>
            <person name="Clum A."/>
            <person name="Na H."/>
            <person name="Ledsgaard L."/>
            <person name="Lin J."/>
            <person name="Lipzen A."/>
            <person name="Kuo A."/>
            <person name="Riley R."/>
            <person name="Mondo S."/>
            <person name="Labutti K."/>
            <person name="Haridas S."/>
            <person name="Pangalinan J."/>
            <person name="Salamov A.A."/>
            <person name="Simmons B.A."/>
            <person name="Magnuson J.K."/>
            <person name="Chen J."/>
            <person name="Drula E."/>
            <person name="Henrissat B."/>
            <person name="Wiebenga A."/>
            <person name="Lubbers R.J."/>
            <person name="Gomes A.C."/>
            <person name="Makela M.R."/>
            <person name="Stajich J."/>
            <person name="Grigoriev I.V."/>
            <person name="Mortensen U.H."/>
            <person name="De Vries R.P."/>
            <person name="Baker S.E."/>
            <person name="Andersen M.R."/>
        </authorList>
    </citation>
    <scope>NUCLEOTIDE SEQUENCE [LARGE SCALE GENOMIC DNA]</scope>
    <source>
        <strain evidence="3 4">CBS 588.65</strain>
    </source>
</reference>
<feature type="compositionally biased region" description="Basic residues" evidence="2">
    <location>
        <begin position="81"/>
        <end position="91"/>
    </location>
</feature>
<evidence type="ECO:0000313" key="4">
    <source>
        <dbReference type="Proteomes" id="UP001610334"/>
    </source>
</evidence>
<protein>
    <recommendedName>
        <fullName evidence="5">Myb-like domain-containing protein</fullName>
    </recommendedName>
</protein>
<sequence length="493" mass="54096">MADASPLSLLERMSPPESIESSPQTRRTWKPWTDEERALLKEHRLILSHLSWNEFAKLNIIPGRSKSSMSIEYGKMEKADNKKRRESKKRRTDNDAPITKLPTAGGKKRPQLSEEIVIDDDEESSPEDGNILYDGQREPLQGYSMSPTDTTRSPNKRQKTTVIPATTALTRPALSQAGQPGTAGYLVPPAPLDSGIPHRPTAHAPAALQTQDTSDQENTYSVPMGDSAATEPLEASPRYEQPSAIRLGQTDRSTVSPVVTNTPVLNEDPAENPAPSFAAACPPPLPSDKQTPPLLNEKQPMSPTSTSTSTATPTPTAGRSSSLPVVHPSISTSNVGVVPGTNVPPPPCATTKLPLLPTHEMTQEGKIVEVCNGLAYLFQTRANDGKRRVADEKVADMHRRNLQQQISGLKQSQQRLEEVIATQNKRFEEVMAVQSKLFEETMVTQNKRLAELAAQNEEKDQKISELEEFRERLIAVITPVPRRTVVGKEQIAT</sequence>
<feature type="region of interest" description="Disordered" evidence="2">
    <location>
        <begin position="72"/>
        <end position="328"/>
    </location>
</feature>
<comment type="caution">
    <text evidence="3">The sequence shown here is derived from an EMBL/GenBank/DDBJ whole genome shotgun (WGS) entry which is preliminary data.</text>
</comment>
<dbReference type="Proteomes" id="UP001610334">
    <property type="component" value="Unassembled WGS sequence"/>
</dbReference>
<feature type="compositionally biased region" description="Polar residues" evidence="2">
    <location>
        <begin position="143"/>
        <end position="153"/>
    </location>
</feature>
<accession>A0ABR4GYE3</accession>
<feature type="compositionally biased region" description="Acidic residues" evidence="2">
    <location>
        <begin position="116"/>
        <end position="126"/>
    </location>
</feature>
<evidence type="ECO:0008006" key="5">
    <source>
        <dbReference type="Google" id="ProtNLM"/>
    </source>
</evidence>
<dbReference type="EMBL" id="JBFXLT010000118">
    <property type="protein sequence ID" value="KAL2808208.1"/>
    <property type="molecule type" value="Genomic_DNA"/>
</dbReference>
<feature type="compositionally biased region" description="Polar residues" evidence="2">
    <location>
        <begin position="160"/>
        <end position="169"/>
    </location>
</feature>
<feature type="region of interest" description="Disordered" evidence="2">
    <location>
        <begin position="1"/>
        <end position="32"/>
    </location>
</feature>
<feature type="compositionally biased region" description="Low complexity" evidence="2">
    <location>
        <begin position="253"/>
        <end position="264"/>
    </location>
</feature>
<feature type="coiled-coil region" evidence="1">
    <location>
        <begin position="399"/>
        <end position="472"/>
    </location>
</feature>
<evidence type="ECO:0000256" key="1">
    <source>
        <dbReference type="SAM" id="Coils"/>
    </source>
</evidence>
<evidence type="ECO:0000256" key="2">
    <source>
        <dbReference type="SAM" id="MobiDB-lite"/>
    </source>
</evidence>
<evidence type="ECO:0000313" key="3">
    <source>
        <dbReference type="EMBL" id="KAL2808208.1"/>
    </source>
</evidence>
<gene>
    <name evidence="3" type="ORF">BJX63DRAFT_41099</name>
</gene>
<keyword evidence="1" id="KW-0175">Coiled coil</keyword>
<name>A0ABR4GYE3_9EURO</name>